<comment type="caution">
    <text evidence="5">The sequence shown here is derived from an EMBL/GenBank/DDBJ whole genome shotgun (WGS) entry which is preliminary data.</text>
</comment>
<organism evidence="5 6">
    <name type="scientific">Aeromicrobium piscarium</name>
    <dbReference type="NCBI Taxonomy" id="2590901"/>
    <lineage>
        <taxon>Bacteria</taxon>
        <taxon>Bacillati</taxon>
        <taxon>Actinomycetota</taxon>
        <taxon>Actinomycetes</taxon>
        <taxon>Propionibacteriales</taxon>
        <taxon>Nocardioidaceae</taxon>
        <taxon>Aeromicrobium</taxon>
    </lineage>
</organism>
<reference evidence="5 6" key="1">
    <citation type="submission" date="2019-07" db="EMBL/GenBank/DDBJ databases">
        <authorList>
            <person name="Zhao L.H."/>
        </authorList>
    </citation>
    <scope>NUCLEOTIDE SEQUENCE [LARGE SCALE GENOMIC DNA]</scope>
    <source>
        <strain evidence="5 6">Co35</strain>
    </source>
</reference>
<dbReference type="PANTHER" id="PTHR12526:SF595">
    <property type="entry name" value="BLL5217 PROTEIN"/>
    <property type="match status" value="1"/>
</dbReference>
<dbReference type="OrthoDB" id="9809227at2"/>
<dbReference type="InterPro" id="IPR028098">
    <property type="entry name" value="Glyco_trans_4-like_N"/>
</dbReference>
<dbReference type="SUPFAM" id="SSF53756">
    <property type="entry name" value="UDP-Glycosyltransferase/glycogen phosphorylase"/>
    <property type="match status" value="1"/>
</dbReference>
<dbReference type="Pfam" id="PF00534">
    <property type="entry name" value="Glycos_transf_1"/>
    <property type="match status" value="1"/>
</dbReference>
<keyword evidence="6" id="KW-1185">Reference proteome</keyword>
<keyword evidence="1" id="KW-0328">Glycosyltransferase</keyword>
<dbReference type="CDD" id="cd03802">
    <property type="entry name" value="GT4_AviGT4-like"/>
    <property type="match status" value="1"/>
</dbReference>
<dbReference type="Gene3D" id="3.40.50.2000">
    <property type="entry name" value="Glycogen Phosphorylase B"/>
    <property type="match status" value="2"/>
</dbReference>
<dbReference type="AlphaFoldDB" id="A0A554S7Q3"/>
<dbReference type="RefSeq" id="WP_143913805.1">
    <property type="nucleotide sequence ID" value="NZ_VLNT01000009.1"/>
</dbReference>
<feature type="domain" description="Glycosyl transferase family 1" evidence="3">
    <location>
        <begin position="186"/>
        <end position="312"/>
    </location>
</feature>
<evidence type="ECO:0000256" key="2">
    <source>
        <dbReference type="ARBA" id="ARBA00022679"/>
    </source>
</evidence>
<dbReference type="Proteomes" id="UP000316988">
    <property type="component" value="Unassembled WGS sequence"/>
</dbReference>
<sequence length="354" mass="37756">MRVCLIASSRFPIAEPFQGGLEAHTAALGSALIERGHEVTIFAAPGSDPALGAVELPVRRFEPSPAARADVGAHPETWLREHHAYLALMLDLIEHGRDRFDVVHNNSLHHLPIAMAAATGLRFLTTLHTPPVGWLESAIALAPSPSTYVAVSRHTADAWVHAVRPVVIPNGVDTQRWVPGPGGERAIWTGRLVPEKAPHLAIEAARRAGLPLDLAGPVHDRAYFDEAIAPRLGDGIRYLGHLGSTDLVAAVGTSRVALVSPRWDEPYGLVAAEAMACGTPVAAFARGALPELIGPRGGRLAEPDDVDALARAAVDAQMLDRGAVRAHAVEHCDLRRMVDDYERLYNGSPVGAMA</sequence>
<dbReference type="PANTHER" id="PTHR12526">
    <property type="entry name" value="GLYCOSYLTRANSFERASE"/>
    <property type="match status" value="1"/>
</dbReference>
<proteinExistence type="predicted"/>
<feature type="domain" description="Glycosyltransferase subfamily 4-like N-terminal" evidence="4">
    <location>
        <begin position="19"/>
        <end position="176"/>
    </location>
</feature>
<gene>
    <name evidence="5" type="ORF">FNM00_12120</name>
</gene>
<name>A0A554S7Q3_9ACTN</name>
<dbReference type="InterPro" id="IPR001296">
    <property type="entry name" value="Glyco_trans_1"/>
</dbReference>
<dbReference type="GO" id="GO:0016757">
    <property type="term" value="F:glycosyltransferase activity"/>
    <property type="evidence" value="ECO:0007669"/>
    <property type="project" value="UniProtKB-KW"/>
</dbReference>
<evidence type="ECO:0000256" key="1">
    <source>
        <dbReference type="ARBA" id="ARBA00022676"/>
    </source>
</evidence>
<evidence type="ECO:0000259" key="4">
    <source>
        <dbReference type="Pfam" id="PF13439"/>
    </source>
</evidence>
<keyword evidence="2 5" id="KW-0808">Transferase</keyword>
<dbReference type="Pfam" id="PF13439">
    <property type="entry name" value="Glyco_transf_4"/>
    <property type="match status" value="1"/>
</dbReference>
<protein>
    <submittedName>
        <fullName evidence="5">Glycosyltransferase family 4 protein</fullName>
    </submittedName>
</protein>
<evidence type="ECO:0000313" key="5">
    <source>
        <dbReference type="EMBL" id="TSD62371.1"/>
    </source>
</evidence>
<dbReference type="EMBL" id="VLNT01000009">
    <property type="protein sequence ID" value="TSD62371.1"/>
    <property type="molecule type" value="Genomic_DNA"/>
</dbReference>
<evidence type="ECO:0000313" key="6">
    <source>
        <dbReference type="Proteomes" id="UP000316988"/>
    </source>
</evidence>
<evidence type="ECO:0000259" key="3">
    <source>
        <dbReference type="Pfam" id="PF00534"/>
    </source>
</evidence>
<accession>A0A554S7Q3</accession>